<dbReference type="Proteomes" id="UP001476798">
    <property type="component" value="Unassembled WGS sequence"/>
</dbReference>
<dbReference type="InterPro" id="IPR029526">
    <property type="entry name" value="PGBD"/>
</dbReference>
<sequence>MRIIRHLEANRRTLGTSAMTTSTKKTPRKRKHARTTYSIGGIEVCRNTFQFLMGISILRSANLPEERKTAAIKKQQDHLQLVQKERAIYNEMTAACKKTCDDYQLSIGPSPPSTRELFLEVLDIEAIQELTRRSAGVKAGAQRRTHSLSKERSVSLSHEEYSEALTLFSIVLHSGLSLGDSCTFGSELTLKLDRQQGVLKRNSIQTHLLSLTRLKDEHKLEALSAFCKHLSRRYQTLHTPGPNLAVKKYRLSYQHSLCSLNLALLCDSSSGFICNMYLYSPEQLQKQSNKPVVEQVVKRLVEPFRSQRHIVQLDNSAWKESRIKTILSGLEVNIHFTPSAKMLTIHRSSSPSISYTSEDSKSELIAHIQGWTGPALFPLSDLKGPGADAFMPGFWATLHMVCINTYVLHSLQRKGSGRNVLLTGFTRVLAAQLATDNSMAVPVLPVLNSCSYQKTTNLFKQRLVMFFHHSL</sequence>
<dbReference type="EMBL" id="JAHRIO010090586">
    <property type="protein sequence ID" value="MEQ2188012.1"/>
    <property type="molecule type" value="Genomic_DNA"/>
</dbReference>
<feature type="region of interest" description="Disordered" evidence="1">
    <location>
        <begin position="12"/>
        <end position="33"/>
    </location>
</feature>
<organism evidence="3 4">
    <name type="scientific">Goodea atripinnis</name>
    <dbReference type="NCBI Taxonomy" id="208336"/>
    <lineage>
        <taxon>Eukaryota</taxon>
        <taxon>Metazoa</taxon>
        <taxon>Chordata</taxon>
        <taxon>Craniata</taxon>
        <taxon>Vertebrata</taxon>
        <taxon>Euteleostomi</taxon>
        <taxon>Actinopterygii</taxon>
        <taxon>Neopterygii</taxon>
        <taxon>Teleostei</taxon>
        <taxon>Neoteleostei</taxon>
        <taxon>Acanthomorphata</taxon>
        <taxon>Ovalentaria</taxon>
        <taxon>Atherinomorphae</taxon>
        <taxon>Cyprinodontiformes</taxon>
        <taxon>Goodeidae</taxon>
        <taxon>Goodea</taxon>
    </lineage>
</organism>
<accession>A0ABV0PWW7</accession>
<evidence type="ECO:0000259" key="2">
    <source>
        <dbReference type="Pfam" id="PF13843"/>
    </source>
</evidence>
<dbReference type="Pfam" id="PF13843">
    <property type="entry name" value="DDE_Tnp_1_7"/>
    <property type="match status" value="1"/>
</dbReference>
<evidence type="ECO:0000313" key="4">
    <source>
        <dbReference type="Proteomes" id="UP001476798"/>
    </source>
</evidence>
<proteinExistence type="predicted"/>
<evidence type="ECO:0000313" key="3">
    <source>
        <dbReference type="EMBL" id="MEQ2188012.1"/>
    </source>
</evidence>
<comment type="caution">
    <text evidence="3">The sequence shown here is derived from an EMBL/GenBank/DDBJ whole genome shotgun (WGS) entry which is preliminary data.</text>
</comment>
<reference evidence="3 4" key="1">
    <citation type="submission" date="2021-06" db="EMBL/GenBank/DDBJ databases">
        <authorList>
            <person name="Palmer J.M."/>
        </authorList>
    </citation>
    <scope>NUCLEOTIDE SEQUENCE [LARGE SCALE GENOMIC DNA]</scope>
    <source>
        <strain evidence="3 4">GA_2019</strain>
        <tissue evidence="3">Muscle</tissue>
    </source>
</reference>
<name>A0ABV0PWW7_9TELE</name>
<keyword evidence="4" id="KW-1185">Reference proteome</keyword>
<feature type="domain" description="PiggyBac transposable element-derived protein" evidence="2">
    <location>
        <begin position="214"/>
        <end position="316"/>
    </location>
</feature>
<protein>
    <recommendedName>
        <fullName evidence="2">PiggyBac transposable element-derived protein domain-containing protein</fullName>
    </recommendedName>
</protein>
<gene>
    <name evidence="3" type="ORF">GOODEAATRI_010581</name>
</gene>
<evidence type="ECO:0000256" key="1">
    <source>
        <dbReference type="SAM" id="MobiDB-lite"/>
    </source>
</evidence>